<gene>
    <name evidence="3" type="ORF">HNQ80_003133</name>
</gene>
<dbReference type="InterPro" id="IPR029756">
    <property type="entry name" value="MTH1187/YkoF-like"/>
</dbReference>
<dbReference type="EMBL" id="JACHEN010000019">
    <property type="protein sequence ID" value="MBB6217028.1"/>
    <property type="molecule type" value="Genomic_DNA"/>
</dbReference>
<dbReference type="InterPro" id="IPR002767">
    <property type="entry name" value="Thiamine_BP"/>
</dbReference>
<comment type="caution">
    <text evidence="3">The sequence shown here is derived from an EMBL/GenBank/DDBJ whole genome shotgun (WGS) entry which is preliminary data.</text>
</comment>
<reference evidence="3 4" key="1">
    <citation type="submission" date="2020-08" db="EMBL/GenBank/DDBJ databases">
        <title>Genomic Encyclopedia of Type Strains, Phase IV (KMG-IV): sequencing the most valuable type-strain genomes for metagenomic binning, comparative biology and taxonomic classification.</title>
        <authorList>
            <person name="Goeker M."/>
        </authorList>
    </citation>
    <scope>NUCLEOTIDE SEQUENCE [LARGE SCALE GENOMIC DNA]</scope>
    <source>
        <strain evidence="3 4">DSM 103526</strain>
    </source>
</reference>
<proteinExistence type="inferred from homology"/>
<dbReference type="NCBIfam" id="TIGR00106">
    <property type="entry name" value="MTH1187 family thiamine-binding protein"/>
    <property type="match status" value="1"/>
</dbReference>
<dbReference type="InterPro" id="IPR051614">
    <property type="entry name" value="UPF0045_domain"/>
</dbReference>
<dbReference type="SUPFAM" id="SSF89957">
    <property type="entry name" value="MTH1187/YkoF-like"/>
    <property type="match status" value="1"/>
</dbReference>
<keyword evidence="4" id="KW-1185">Reference proteome</keyword>
<evidence type="ECO:0000313" key="4">
    <source>
        <dbReference type="Proteomes" id="UP000579281"/>
    </source>
</evidence>
<dbReference type="Proteomes" id="UP000579281">
    <property type="component" value="Unassembled WGS sequence"/>
</dbReference>
<feature type="domain" description="Thiamine-binding protein" evidence="2">
    <location>
        <begin position="4"/>
        <end position="96"/>
    </location>
</feature>
<evidence type="ECO:0000313" key="3">
    <source>
        <dbReference type="EMBL" id="MBB6217028.1"/>
    </source>
</evidence>
<dbReference type="PANTHER" id="PTHR33777">
    <property type="entry name" value="UPF0045 PROTEIN ECM15"/>
    <property type="match status" value="1"/>
</dbReference>
<evidence type="ECO:0000259" key="2">
    <source>
        <dbReference type="Pfam" id="PF01910"/>
    </source>
</evidence>
<name>A0A841KXN8_9FIRM</name>
<sequence length="101" mass="11146">MAIVETTIVPLGTATTSISHYVAACHKVLQEQKGIQYQLTPMGTIIEGDLDLILQAIRKMHEVPFQEGALRVSTTIKIDDRRDKAASMEGKVNAVQEKLIK</sequence>
<comment type="similarity">
    <text evidence="1">Belongs to the UPF0045 family.</text>
</comment>
<dbReference type="RefSeq" id="WP_184311546.1">
    <property type="nucleotide sequence ID" value="NZ_JACHEN010000019.1"/>
</dbReference>
<organism evidence="3 4">
    <name type="scientific">Anaerosolibacter carboniphilus</name>
    <dbReference type="NCBI Taxonomy" id="1417629"/>
    <lineage>
        <taxon>Bacteria</taxon>
        <taxon>Bacillati</taxon>
        <taxon>Bacillota</taxon>
        <taxon>Clostridia</taxon>
        <taxon>Peptostreptococcales</taxon>
        <taxon>Thermotaleaceae</taxon>
        <taxon>Anaerosolibacter</taxon>
    </lineage>
</organism>
<dbReference type="PANTHER" id="PTHR33777:SF1">
    <property type="entry name" value="UPF0045 PROTEIN ECM15"/>
    <property type="match status" value="1"/>
</dbReference>
<protein>
    <submittedName>
        <fullName evidence="3">Uncharacterized protein (TIGR00106 family)</fullName>
    </submittedName>
</protein>
<dbReference type="Pfam" id="PF01910">
    <property type="entry name" value="Thiamine_BP"/>
    <property type="match status" value="1"/>
</dbReference>
<accession>A0A841KXN8</accession>
<dbReference type="AlphaFoldDB" id="A0A841KXN8"/>
<evidence type="ECO:0000256" key="1">
    <source>
        <dbReference type="ARBA" id="ARBA00010272"/>
    </source>
</evidence>
<dbReference type="Gene3D" id="3.30.70.930">
    <property type="match status" value="1"/>
</dbReference>
<dbReference type="GO" id="GO:0005829">
    <property type="term" value="C:cytosol"/>
    <property type="evidence" value="ECO:0007669"/>
    <property type="project" value="TreeGrafter"/>
</dbReference>